<comment type="function">
    <text evidence="1 11">Required for nuclear membrane fusion during karyogamy.</text>
</comment>
<organism evidence="12 13">
    <name type="scientific">Mortierella alpina</name>
    <name type="common">Oleaginous fungus</name>
    <name type="synonym">Mortierella renispora</name>
    <dbReference type="NCBI Taxonomy" id="64518"/>
    <lineage>
        <taxon>Eukaryota</taxon>
        <taxon>Fungi</taxon>
        <taxon>Fungi incertae sedis</taxon>
        <taxon>Mucoromycota</taxon>
        <taxon>Mortierellomycotina</taxon>
        <taxon>Mortierellomycetes</taxon>
        <taxon>Mortierellales</taxon>
        <taxon>Mortierellaceae</taxon>
        <taxon>Mortierella</taxon>
    </lineage>
</organism>
<dbReference type="AlphaFoldDB" id="A0A9P6JBT4"/>
<keyword evidence="9" id="KW-0325">Glycoprotein</keyword>
<proteinExistence type="inferred from homology"/>
<evidence type="ECO:0000256" key="7">
    <source>
        <dbReference type="ARBA" id="ARBA00022989"/>
    </source>
</evidence>
<evidence type="ECO:0000256" key="4">
    <source>
        <dbReference type="ARBA" id="ARBA00022692"/>
    </source>
</evidence>
<reference evidence="12" key="1">
    <citation type="journal article" date="2020" name="Fungal Divers.">
        <title>Resolving the Mortierellaceae phylogeny through synthesis of multi-gene phylogenetics and phylogenomics.</title>
        <authorList>
            <person name="Vandepol N."/>
            <person name="Liber J."/>
            <person name="Desiro A."/>
            <person name="Na H."/>
            <person name="Kennedy M."/>
            <person name="Barry K."/>
            <person name="Grigoriev I.V."/>
            <person name="Miller A.N."/>
            <person name="O'Donnell K."/>
            <person name="Stajich J.E."/>
            <person name="Bonito G."/>
        </authorList>
    </citation>
    <scope>NUCLEOTIDE SEQUENCE</scope>
    <source>
        <strain evidence="12">CK1249</strain>
    </source>
</reference>
<keyword evidence="4 11" id="KW-0812">Transmembrane</keyword>
<dbReference type="EMBL" id="JAAAHY010000158">
    <property type="protein sequence ID" value="KAF9966417.1"/>
    <property type="molecule type" value="Genomic_DNA"/>
</dbReference>
<dbReference type="InterPro" id="IPR007292">
    <property type="entry name" value="Nuclear_fusion_Kar5"/>
</dbReference>
<keyword evidence="6 11" id="KW-0256">Endoplasmic reticulum</keyword>
<keyword evidence="8 11" id="KW-0472">Membrane</keyword>
<keyword evidence="13" id="KW-1185">Reference proteome</keyword>
<comment type="similarity">
    <text evidence="2 11">Belongs to the KAR5 family.</text>
</comment>
<keyword evidence="7 11" id="KW-1133">Transmembrane helix</keyword>
<protein>
    <recommendedName>
        <fullName evidence="14">Nuclear fusion protein KAR5</fullName>
    </recommendedName>
</protein>
<dbReference type="GO" id="GO:0000742">
    <property type="term" value="P:karyogamy involved in conjugation with cellular fusion"/>
    <property type="evidence" value="ECO:0007669"/>
    <property type="project" value="UniProtKB-UniRule"/>
</dbReference>
<dbReference type="GO" id="GO:0048288">
    <property type="term" value="P:nuclear membrane fusion involved in karyogamy"/>
    <property type="evidence" value="ECO:0007669"/>
    <property type="project" value="UniProtKB-UniRule"/>
</dbReference>
<gene>
    <name evidence="12" type="ORF">BGZ70_002391</name>
</gene>
<keyword evidence="5 11" id="KW-0732">Signal</keyword>
<evidence type="ECO:0000256" key="2">
    <source>
        <dbReference type="ARBA" id="ARBA00010473"/>
    </source>
</evidence>
<dbReference type="GO" id="GO:0005789">
    <property type="term" value="C:endoplasmic reticulum membrane"/>
    <property type="evidence" value="ECO:0007669"/>
    <property type="project" value="UniProtKB-SubCell"/>
</dbReference>
<evidence type="ECO:0000256" key="5">
    <source>
        <dbReference type="ARBA" id="ARBA00022729"/>
    </source>
</evidence>
<comment type="caution">
    <text evidence="12">The sequence shown here is derived from an EMBL/GenBank/DDBJ whole genome shotgun (WGS) entry which is preliminary data.</text>
</comment>
<evidence type="ECO:0000256" key="11">
    <source>
        <dbReference type="RuleBase" id="RU368082"/>
    </source>
</evidence>
<evidence type="ECO:0000256" key="3">
    <source>
        <dbReference type="ARBA" id="ARBA00022459"/>
    </source>
</evidence>
<dbReference type="PANTHER" id="PTHR28012">
    <property type="entry name" value="NUCLEAR FUSION PROTEIN KAR5"/>
    <property type="match status" value="1"/>
</dbReference>
<evidence type="ECO:0000256" key="8">
    <source>
        <dbReference type="ARBA" id="ARBA00023136"/>
    </source>
</evidence>
<evidence type="ECO:0000256" key="10">
    <source>
        <dbReference type="ARBA" id="ARBA00023242"/>
    </source>
</evidence>
<dbReference type="OrthoDB" id="5311848at2759"/>
<sequence length="575" mass="64334">MQHAADALSAYDHKSQCFKEAARALKQGCKSIDMDEDEKTRYAIRLTACEIATANMPVPVECREIGSYHQQRDSTRTTFDIGRCVQLRRVTQLWTSYSGYFREVKTMCLAARYSMQQEELRHLQKNLSRSHADQIALLQDHRRELLHAHQLQSERLQELMQLHSTVATELSTILTSAGALRHSLNTVFDDISKLIKHSEQGAVQQRIALSTMQDANDQLLADYQANMQETIETVSRTVLQWHGLSQAGISQAQELDRRSKELMSQILLSETGLSKVTLQINQAEASLTDLVRAGQHGATQVLDLQDSSYRRMNDSAKTAISNMLQSIKAMETTTLDAWHNMSTSIKIEGARLRSDLSEALVSATSDIESMSSESLEKLVKLSSLLATLESKQASVFQGLRTIRSAWVFLPRVLWAGMSSAGATLPFVTFVGLAFVSGLKAAMLLLLAATMVTAGCSHILPPVPLGRVLLILICLQTMRRTLERLRFLRRSQDQQQCFVRLPEPTETVWEYYSDEEHGDEWEWADNEAEPAGSLASYMSSNVLRDENDLAYPLYSHGLGMSLGLCTQSYSSLAFDA</sequence>
<accession>A0A9P6JBT4</accession>
<evidence type="ECO:0000256" key="6">
    <source>
        <dbReference type="ARBA" id="ARBA00022824"/>
    </source>
</evidence>
<evidence type="ECO:0008006" key="14">
    <source>
        <dbReference type="Google" id="ProtNLM"/>
    </source>
</evidence>
<evidence type="ECO:0000313" key="12">
    <source>
        <dbReference type="EMBL" id="KAF9966417.1"/>
    </source>
</evidence>
<dbReference type="Pfam" id="PF04163">
    <property type="entry name" value="Tht1"/>
    <property type="match status" value="1"/>
</dbReference>
<evidence type="ECO:0000313" key="13">
    <source>
        <dbReference type="Proteomes" id="UP000738359"/>
    </source>
</evidence>
<feature type="transmembrane region" description="Helical" evidence="11">
    <location>
        <begin position="412"/>
        <end position="435"/>
    </location>
</feature>
<evidence type="ECO:0000256" key="1">
    <source>
        <dbReference type="ARBA" id="ARBA00003389"/>
    </source>
</evidence>
<name>A0A9P6JBT4_MORAP</name>
<comment type="subcellular location">
    <subcellularLocation>
        <location evidence="11">Endoplasmic reticulum membrane</location>
    </subcellularLocation>
    <subcellularLocation>
        <location evidence="11">Nucleus membrane</location>
    </subcellularLocation>
</comment>
<feature type="transmembrane region" description="Helical" evidence="11">
    <location>
        <begin position="442"/>
        <end position="459"/>
    </location>
</feature>
<keyword evidence="3 11" id="KW-0415">Karyogamy</keyword>
<evidence type="ECO:0000256" key="9">
    <source>
        <dbReference type="ARBA" id="ARBA00023180"/>
    </source>
</evidence>
<dbReference type="GO" id="GO:0031965">
    <property type="term" value="C:nuclear membrane"/>
    <property type="evidence" value="ECO:0007669"/>
    <property type="project" value="UniProtKB-SubCell"/>
</dbReference>
<dbReference type="Proteomes" id="UP000738359">
    <property type="component" value="Unassembled WGS sequence"/>
</dbReference>
<dbReference type="PANTHER" id="PTHR28012:SF1">
    <property type="entry name" value="NUCLEAR FUSION PROTEIN KAR5"/>
    <property type="match status" value="1"/>
</dbReference>
<keyword evidence="10 11" id="KW-0539">Nucleus</keyword>